<evidence type="ECO:0000313" key="1">
    <source>
        <dbReference type="EMBL" id="RKF59356.1"/>
    </source>
</evidence>
<dbReference type="EMBL" id="MCFK01006084">
    <property type="protein sequence ID" value="RKF59356.1"/>
    <property type="molecule type" value="Genomic_DNA"/>
</dbReference>
<name>A0A420HPK7_9PEZI</name>
<sequence length="60" mass="6836">MCVKRQVPNFLENARRTTFLKHEHGSGAAHEIWWASVPGITLNNMAGRKTSPFDEKSLLR</sequence>
<protein>
    <submittedName>
        <fullName evidence="1">Uncharacterized protein</fullName>
    </submittedName>
</protein>
<reference evidence="1 2" key="1">
    <citation type="journal article" date="2018" name="BMC Genomics">
        <title>Comparative genome analyses reveal sequence features reflecting distinct modes of host-adaptation between dicot and monocot powdery mildew.</title>
        <authorList>
            <person name="Wu Y."/>
            <person name="Ma X."/>
            <person name="Pan Z."/>
            <person name="Kale S.D."/>
            <person name="Song Y."/>
            <person name="King H."/>
            <person name="Zhang Q."/>
            <person name="Presley C."/>
            <person name="Deng X."/>
            <person name="Wei C.I."/>
            <person name="Xiao S."/>
        </authorList>
    </citation>
    <scope>NUCLEOTIDE SEQUENCE [LARGE SCALE GENOMIC DNA]</scope>
    <source>
        <strain evidence="1">UMSG2</strain>
    </source>
</reference>
<dbReference type="AlphaFoldDB" id="A0A420HPK7"/>
<proteinExistence type="predicted"/>
<gene>
    <name evidence="1" type="ORF">OnM2_060028</name>
</gene>
<dbReference type="Proteomes" id="UP000286134">
    <property type="component" value="Unassembled WGS sequence"/>
</dbReference>
<organism evidence="1 2">
    <name type="scientific">Erysiphe neolycopersici</name>
    <dbReference type="NCBI Taxonomy" id="212602"/>
    <lineage>
        <taxon>Eukaryota</taxon>
        <taxon>Fungi</taxon>
        <taxon>Dikarya</taxon>
        <taxon>Ascomycota</taxon>
        <taxon>Pezizomycotina</taxon>
        <taxon>Leotiomycetes</taxon>
        <taxon>Erysiphales</taxon>
        <taxon>Erysiphaceae</taxon>
        <taxon>Erysiphe</taxon>
    </lineage>
</organism>
<evidence type="ECO:0000313" key="2">
    <source>
        <dbReference type="Proteomes" id="UP000286134"/>
    </source>
</evidence>
<accession>A0A420HPK7</accession>
<comment type="caution">
    <text evidence="1">The sequence shown here is derived from an EMBL/GenBank/DDBJ whole genome shotgun (WGS) entry which is preliminary data.</text>
</comment>
<keyword evidence="2" id="KW-1185">Reference proteome</keyword>